<sequence>MNKMGWVLNQGFGFRAVTVRFDFHYLGFLPLPALFFFFFFLLLLSSFVRPGRAESLVIRIGPASFCRSSSTFWLATWANGSKVSYPGCTVLLLRPRDYCFALPHTRHQPSSDAYRP</sequence>
<keyword evidence="1" id="KW-0472">Membrane</keyword>
<keyword evidence="1" id="KW-0812">Transmembrane</keyword>
<organism evidence="2">
    <name type="scientific">Opuntia streptacantha</name>
    <name type="common">Prickly pear cactus</name>
    <name type="synonym">Opuntia cardona</name>
    <dbReference type="NCBI Taxonomy" id="393608"/>
    <lineage>
        <taxon>Eukaryota</taxon>
        <taxon>Viridiplantae</taxon>
        <taxon>Streptophyta</taxon>
        <taxon>Embryophyta</taxon>
        <taxon>Tracheophyta</taxon>
        <taxon>Spermatophyta</taxon>
        <taxon>Magnoliopsida</taxon>
        <taxon>eudicotyledons</taxon>
        <taxon>Gunneridae</taxon>
        <taxon>Pentapetalae</taxon>
        <taxon>Caryophyllales</taxon>
        <taxon>Cactineae</taxon>
        <taxon>Cactaceae</taxon>
        <taxon>Opuntioideae</taxon>
        <taxon>Opuntia</taxon>
    </lineage>
</organism>
<evidence type="ECO:0000313" key="2">
    <source>
        <dbReference type="EMBL" id="MBA4624656.1"/>
    </source>
</evidence>
<dbReference type="EMBL" id="GISG01048599">
    <property type="protein sequence ID" value="MBA4624656.1"/>
    <property type="molecule type" value="Transcribed_RNA"/>
</dbReference>
<dbReference type="AlphaFoldDB" id="A0A7C8YR33"/>
<reference evidence="2" key="1">
    <citation type="journal article" date="2013" name="J. Plant Res.">
        <title>Effect of fungi and light on seed germination of three Opuntia species from semiarid lands of central Mexico.</title>
        <authorList>
            <person name="Delgado-Sanchez P."/>
            <person name="Jimenez-Bremont J.F."/>
            <person name="Guerrero-Gonzalez Mde L."/>
            <person name="Flores J."/>
        </authorList>
    </citation>
    <scope>NUCLEOTIDE SEQUENCE</scope>
    <source>
        <tissue evidence="2">Cladode</tissue>
    </source>
</reference>
<proteinExistence type="predicted"/>
<reference evidence="2" key="2">
    <citation type="submission" date="2020-07" db="EMBL/GenBank/DDBJ databases">
        <authorList>
            <person name="Vera ALvarez R."/>
            <person name="Arias-Moreno D.M."/>
            <person name="Jimenez-Jacinto V."/>
            <person name="Jimenez-Bremont J.F."/>
            <person name="Swaminathan K."/>
            <person name="Moose S.P."/>
            <person name="Guerrero-Gonzalez M.L."/>
            <person name="Marino-Ramirez L."/>
            <person name="Landsman D."/>
            <person name="Rodriguez-Kessler M."/>
            <person name="Delgado-Sanchez P."/>
        </authorList>
    </citation>
    <scope>NUCLEOTIDE SEQUENCE</scope>
    <source>
        <tissue evidence="2">Cladode</tissue>
    </source>
</reference>
<feature type="transmembrane region" description="Helical" evidence="1">
    <location>
        <begin position="23"/>
        <end position="44"/>
    </location>
</feature>
<name>A0A7C8YR33_OPUST</name>
<evidence type="ECO:0000256" key="1">
    <source>
        <dbReference type="SAM" id="Phobius"/>
    </source>
</evidence>
<accession>A0A7C8YR33</accession>
<protein>
    <submittedName>
        <fullName evidence="2">Uncharacterized protein</fullName>
    </submittedName>
</protein>
<keyword evidence="1" id="KW-1133">Transmembrane helix</keyword>